<keyword evidence="3" id="KW-1185">Reference proteome</keyword>
<name>A0A9D4JBX1_DREPO</name>
<keyword evidence="1" id="KW-0732">Signal</keyword>
<proteinExistence type="predicted"/>
<comment type="caution">
    <text evidence="2">The sequence shown here is derived from an EMBL/GenBank/DDBJ whole genome shotgun (WGS) entry which is preliminary data.</text>
</comment>
<dbReference type="AlphaFoldDB" id="A0A9D4JBX1"/>
<feature type="signal peptide" evidence="1">
    <location>
        <begin position="1"/>
        <end position="21"/>
    </location>
</feature>
<feature type="chain" id="PRO_5038385066" evidence="1">
    <location>
        <begin position="22"/>
        <end position="57"/>
    </location>
</feature>
<sequence>MLCKLLVLSLLVATVALTASAAPEKRYTCYTRCSSECPYGGWCDSNDDCRCLAYING</sequence>
<dbReference type="EMBL" id="JAIWYP010000006">
    <property type="protein sequence ID" value="KAH3803989.1"/>
    <property type="molecule type" value="Genomic_DNA"/>
</dbReference>
<protein>
    <submittedName>
        <fullName evidence="2">Uncharacterized protein</fullName>
    </submittedName>
</protein>
<evidence type="ECO:0000313" key="3">
    <source>
        <dbReference type="Proteomes" id="UP000828390"/>
    </source>
</evidence>
<dbReference type="Proteomes" id="UP000828390">
    <property type="component" value="Unassembled WGS sequence"/>
</dbReference>
<reference evidence="2" key="1">
    <citation type="journal article" date="2019" name="bioRxiv">
        <title>The Genome of the Zebra Mussel, Dreissena polymorpha: A Resource for Invasive Species Research.</title>
        <authorList>
            <person name="McCartney M.A."/>
            <person name="Auch B."/>
            <person name="Kono T."/>
            <person name="Mallez S."/>
            <person name="Zhang Y."/>
            <person name="Obille A."/>
            <person name="Becker A."/>
            <person name="Abrahante J.E."/>
            <person name="Garbe J."/>
            <person name="Badalamenti J.P."/>
            <person name="Herman A."/>
            <person name="Mangelson H."/>
            <person name="Liachko I."/>
            <person name="Sullivan S."/>
            <person name="Sone E.D."/>
            <person name="Koren S."/>
            <person name="Silverstein K.A.T."/>
            <person name="Beckman K.B."/>
            <person name="Gohl D.M."/>
        </authorList>
    </citation>
    <scope>NUCLEOTIDE SEQUENCE</scope>
    <source>
        <strain evidence="2">Duluth1</strain>
        <tissue evidence="2">Whole animal</tissue>
    </source>
</reference>
<reference evidence="2" key="2">
    <citation type="submission" date="2020-11" db="EMBL/GenBank/DDBJ databases">
        <authorList>
            <person name="McCartney M.A."/>
            <person name="Auch B."/>
            <person name="Kono T."/>
            <person name="Mallez S."/>
            <person name="Becker A."/>
            <person name="Gohl D.M."/>
            <person name="Silverstein K.A.T."/>
            <person name="Koren S."/>
            <person name="Bechman K.B."/>
            <person name="Herman A."/>
            <person name="Abrahante J.E."/>
            <person name="Garbe J."/>
        </authorList>
    </citation>
    <scope>NUCLEOTIDE SEQUENCE</scope>
    <source>
        <strain evidence="2">Duluth1</strain>
        <tissue evidence="2">Whole animal</tissue>
    </source>
</reference>
<accession>A0A9D4JBX1</accession>
<gene>
    <name evidence="2" type="ORF">DPMN_132261</name>
</gene>
<evidence type="ECO:0000313" key="2">
    <source>
        <dbReference type="EMBL" id="KAH3803989.1"/>
    </source>
</evidence>
<evidence type="ECO:0000256" key="1">
    <source>
        <dbReference type="SAM" id="SignalP"/>
    </source>
</evidence>
<organism evidence="2 3">
    <name type="scientific">Dreissena polymorpha</name>
    <name type="common">Zebra mussel</name>
    <name type="synonym">Mytilus polymorpha</name>
    <dbReference type="NCBI Taxonomy" id="45954"/>
    <lineage>
        <taxon>Eukaryota</taxon>
        <taxon>Metazoa</taxon>
        <taxon>Spiralia</taxon>
        <taxon>Lophotrochozoa</taxon>
        <taxon>Mollusca</taxon>
        <taxon>Bivalvia</taxon>
        <taxon>Autobranchia</taxon>
        <taxon>Heteroconchia</taxon>
        <taxon>Euheterodonta</taxon>
        <taxon>Imparidentia</taxon>
        <taxon>Neoheterodontei</taxon>
        <taxon>Myida</taxon>
        <taxon>Dreissenoidea</taxon>
        <taxon>Dreissenidae</taxon>
        <taxon>Dreissena</taxon>
    </lineage>
</organism>